<evidence type="ECO:0000256" key="15">
    <source>
        <dbReference type="ARBA" id="ARBA00023212"/>
    </source>
</evidence>
<keyword evidence="17" id="KW-0966">Cell projection</keyword>
<keyword evidence="16" id="KW-0539">Nucleus</keyword>
<dbReference type="GO" id="GO:0001725">
    <property type="term" value="C:stress fiber"/>
    <property type="evidence" value="ECO:0007669"/>
    <property type="project" value="UniProtKB-SubCell"/>
</dbReference>
<dbReference type="Proteomes" id="UP000694621">
    <property type="component" value="Unplaced"/>
</dbReference>
<dbReference type="GO" id="GO:0005925">
    <property type="term" value="C:focal adhesion"/>
    <property type="evidence" value="ECO:0007669"/>
    <property type="project" value="UniProtKB-SubCell"/>
</dbReference>
<keyword evidence="14" id="KW-0009">Actin-binding</keyword>
<evidence type="ECO:0000256" key="19">
    <source>
        <dbReference type="ARBA" id="ARBA00034103"/>
    </source>
</evidence>
<protein>
    <recommendedName>
        <fullName evidence="20">Actin-associated protein FAM107A</fullName>
    </recommendedName>
</protein>
<dbReference type="Ensembl" id="ENSAMXT00005003017.1">
    <property type="protein sequence ID" value="ENSAMXP00005002676.1"/>
    <property type="gene ID" value="ENSAMXG00005001581.1"/>
</dbReference>
<evidence type="ECO:0000256" key="13">
    <source>
        <dbReference type="ARBA" id="ARBA00023136"/>
    </source>
</evidence>
<evidence type="ECO:0000256" key="3">
    <source>
        <dbReference type="ARBA" id="ARBA00004246"/>
    </source>
</evidence>
<dbReference type="InterPro" id="IPR009533">
    <property type="entry name" value="FAM107"/>
</dbReference>
<evidence type="ECO:0000313" key="25">
    <source>
        <dbReference type="Proteomes" id="UP000694621"/>
    </source>
</evidence>
<dbReference type="GO" id="GO:0043005">
    <property type="term" value="C:neuron projection"/>
    <property type="evidence" value="ECO:0007669"/>
    <property type="project" value="TreeGrafter"/>
</dbReference>
<keyword evidence="11" id="KW-0770">Synapse</keyword>
<keyword evidence="10" id="KW-0346">Stress response</keyword>
<evidence type="ECO:0000256" key="4">
    <source>
        <dbReference type="ARBA" id="ARBA00004316"/>
    </source>
</evidence>
<comment type="function">
    <text evidence="21">Stress-inducible actin-binding protein that plays a role in synaptic and cognitive functions by modulating actin filamentous (F-actin) dynamics. Mediates polymerization of globular actin to F-actin. Also binds to, stabilizes and bundles F-actin. Involved in synaptic function by regulating neurite outgrowth in an actin-dependent manner and for the acquisition of hippocampus-dependent cognitive function, such as learning and long-term memory. Plays a role in the actin and microtubule cytoskeleton organization; negatively regulates focal adhesion (FA) assembly promoting malignant glial cell migration in an actin-, microtubule- and MAP1A-dependent manner. Also involved in neuroblastoma G1/S phase cell cycle progression and cell proliferation inhibition by stimulating ubiquitination of NF-kappa-B subunit RELA and NF-kappa-B degradation in a COMMD1- and actin-dependent manner. May play a role in tumor development.</text>
</comment>
<evidence type="ECO:0000256" key="10">
    <source>
        <dbReference type="ARBA" id="ARBA00023016"/>
    </source>
</evidence>
<keyword evidence="7" id="KW-0963">Cytoplasm</keyword>
<evidence type="ECO:0000256" key="6">
    <source>
        <dbReference type="ARBA" id="ARBA00022475"/>
    </source>
</evidence>
<sequence>MGQRRRTGPEPAAELIRPKKLPNPVKASRSHRELHRELLITHKRYTDTEYKLFTVQIYNLFCLLIIILFISEK</sequence>
<dbReference type="GO" id="GO:0005634">
    <property type="term" value="C:nucleus"/>
    <property type="evidence" value="ECO:0007669"/>
    <property type="project" value="UniProtKB-SubCell"/>
</dbReference>
<keyword evidence="15" id="KW-0206">Cytoskeleton</keyword>
<organism evidence="24 25">
    <name type="scientific">Astyanax mexicanus</name>
    <name type="common">Blind cave fish</name>
    <name type="synonym">Astyanax fasciatus mexicanus</name>
    <dbReference type="NCBI Taxonomy" id="7994"/>
    <lineage>
        <taxon>Eukaryota</taxon>
        <taxon>Metazoa</taxon>
        <taxon>Chordata</taxon>
        <taxon>Craniata</taxon>
        <taxon>Vertebrata</taxon>
        <taxon>Euteleostomi</taxon>
        <taxon>Actinopterygii</taxon>
        <taxon>Neopterygii</taxon>
        <taxon>Teleostei</taxon>
        <taxon>Ostariophysi</taxon>
        <taxon>Characiformes</taxon>
        <taxon>Characoidei</taxon>
        <taxon>Acestrorhamphidae</taxon>
        <taxon>Acestrorhamphinae</taxon>
        <taxon>Astyanax</taxon>
    </lineage>
</organism>
<name>A0A8B9GZE7_ASTMX</name>
<keyword evidence="18" id="KW-0131">Cell cycle</keyword>
<dbReference type="GO" id="GO:0005886">
    <property type="term" value="C:plasma membrane"/>
    <property type="evidence" value="ECO:0007669"/>
    <property type="project" value="UniProtKB-SubCell"/>
</dbReference>
<dbReference type="GO" id="GO:0032956">
    <property type="term" value="P:regulation of actin cytoskeleton organization"/>
    <property type="evidence" value="ECO:0007669"/>
    <property type="project" value="TreeGrafter"/>
</dbReference>
<evidence type="ECO:0000256" key="1">
    <source>
        <dbReference type="ARBA" id="ARBA00004123"/>
    </source>
</evidence>
<dbReference type="GO" id="GO:0045202">
    <property type="term" value="C:synapse"/>
    <property type="evidence" value="ECO:0007669"/>
    <property type="project" value="UniProtKB-SubCell"/>
</dbReference>
<evidence type="ECO:0000256" key="12">
    <source>
        <dbReference type="ARBA" id="ARBA00023054"/>
    </source>
</evidence>
<evidence type="ECO:0000256" key="17">
    <source>
        <dbReference type="ARBA" id="ARBA00023273"/>
    </source>
</evidence>
<reference evidence="24" key="1">
    <citation type="submission" date="2025-08" db="UniProtKB">
        <authorList>
            <consortium name="Ensembl"/>
        </authorList>
    </citation>
    <scope>IDENTIFICATION</scope>
</reference>
<dbReference type="Pfam" id="PF06625">
    <property type="entry name" value="DUF1151"/>
    <property type="match status" value="1"/>
</dbReference>
<comment type="subcellular location">
    <subcellularLocation>
        <location evidence="3">Cell junction</location>
        <location evidence="3">Focal adhesion</location>
    </subcellularLocation>
    <subcellularLocation>
        <location evidence="2">Cell membrane</location>
    </subcellularLocation>
    <subcellularLocation>
        <location evidence="4">Cell projection</location>
    </subcellularLocation>
    <subcellularLocation>
        <location evidence="5">Cytoplasm</location>
        <location evidence="5">Cytoskeleton</location>
        <location evidence="5">Stress fiber</location>
    </subcellularLocation>
    <subcellularLocation>
        <location evidence="1">Nucleus</location>
    </subcellularLocation>
    <subcellularLocation>
        <location evidence="19">Synapse</location>
    </subcellularLocation>
</comment>
<proteinExistence type="predicted"/>
<evidence type="ECO:0000256" key="20">
    <source>
        <dbReference type="ARBA" id="ARBA00040095"/>
    </source>
</evidence>
<dbReference type="GO" id="GO:0030041">
    <property type="term" value="P:actin filament polymerization"/>
    <property type="evidence" value="ECO:0007669"/>
    <property type="project" value="TreeGrafter"/>
</dbReference>
<keyword evidence="8" id="KW-0341">Growth regulation</keyword>
<evidence type="ECO:0000256" key="16">
    <source>
        <dbReference type="ARBA" id="ARBA00023242"/>
    </source>
</evidence>
<keyword evidence="12" id="KW-0175">Coiled coil</keyword>
<dbReference type="PANTHER" id="PTHR16768:SF3">
    <property type="entry name" value="ACTIN-ASSOCIATED PROTEIN FAM107A"/>
    <property type="match status" value="1"/>
</dbReference>
<dbReference type="GO" id="GO:0051017">
    <property type="term" value="P:actin filament bundle assembly"/>
    <property type="evidence" value="ECO:0007669"/>
    <property type="project" value="TreeGrafter"/>
</dbReference>
<dbReference type="PANTHER" id="PTHR16768">
    <property type="entry name" value="DOWN REGULATED IN RENAL CARCINOMA 1/TU3A"/>
    <property type="match status" value="1"/>
</dbReference>
<evidence type="ECO:0000256" key="22">
    <source>
        <dbReference type="SAM" id="MobiDB-lite"/>
    </source>
</evidence>
<evidence type="ECO:0000256" key="7">
    <source>
        <dbReference type="ARBA" id="ARBA00022490"/>
    </source>
</evidence>
<evidence type="ECO:0000256" key="11">
    <source>
        <dbReference type="ARBA" id="ARBA00023018"/>
    </source>
</evidence>
<evidence type="ECO:0000256" key="18">
    <source>
        <dbReference type="ARBA" id="ARBA00023306"/>
    </source>
</evidence>
<accession>A0A8B9GZE7</accession>
<evidence type="ECO:0000313" key="24">
    <source>
        <dbReference type="Ensembl" id="ENSAMXP00005002676.1"/>
    </source>
</evidence>
<evidence type="ECO:0000256" key="21">
    <source>
        <dbReference type="ARBA" id="ARBA00045129"/>
    </source>
</evidence>
<dbReference type="GO" id="GO:0003779">
    <property type="term" value="F:actin binding"/>
    <property type="evidence" value="ECO:0007669"/>
    <property type="project" value="UniProtKB-KW"/>
</dbReference>
<evidence type="ECO:0000256" key="14">
    <source>
        <dbReference type="ARBA" id="ARBA00023203"/>
    </source>
</evidence>
<keyword evidence="13 23" id="KW-0472">Membrane</keyword>
<feature type="transmembrane region" description="Helical" evidence="23">
    <location>
        <begin position="52"/>
        <end position="71"/>
    </location>
</feature>
<evidence type="ECO:0000256" key="2">
    <source>
        <dbReference type="ARBA" id="ARBA00004236"/>
    </source>
</evidence>
<keyword evidence="23" id="KW-0812">Transmembrane</keyword>
<keyword evidence="6" id="KW-1003">Cell membrane</keyword>
<feature type="region of interest" description="Disordered" evidence="22">
    <location>
        <begin position="1"/>
        <end position="29"/>
    </location>
</feature>
<keyword evidence="9" id="KW-0965">Cell junction</keyword>
<evidence type="ECO:0000256" key="23">
    <source>
        <dbReference type="SAM" id="Phobius"/>
    </source>
</evidence>
<evidence type="ECO:0000256" key="8">
    <source>
        <dbReference type="ARBA" id="ARBA00022604"/>
    </source>
</evidence>
<evidence type="ECO:0000256" key="5">
    <source>
        <dbReference type="ARBA" id="ARBA00004529"/>
    </source>
</evidence>
<dbReference type="AlphaFoldDB" id="A0A8B9GZE7"/>
<evidence type="ECO:0000256" key="9">
    <source>
        <dbReference type="ARBA" id="ARBA00022949"/>
    </source>
</evidence>
<keyword evidence="23" id="KW-1133">Transmembrane helix</keyword>